<dbReference type="EMBL" id="CZKB01000025">
    <property type="protein sequence ID" value="CUR61790.1"/>
    <property type="molecule type" value="Genomic_DNA"/>
</dbReference>
<gene>
    <name evidence="2" type="ORF">NOCA150090</name>
</gene>
<evidence type="ECO:0000313" key="2">
    <source>
        <dbReference type="EMBL" id="CUR61790.1"/>
    </source>
</evidence>
<feature type="compositionally biased region" description="Low complexity" evidence="1">
    <location>
        <begin position="113"/>
        <end position="123"/>
    </location>
</feature>
<feature type="region of interest" description="Disordered" evidence="1">
    <location>
        <begin position="148"/>
        <end position="179"/>
    </location>
</feature>
<proteinExistence type="predicted"/>
<dbReference type="AlphaFoldDB" id="A0A2P2CII5"/>
<reference evidence="2" key="1">
    <citation type="submission" date="2015-08" db="EMBL/GenBank/DDBJ databases">
        <authorList>
            <person name="Babu N.S."/>
            <person name="Beckwith C.J."/>
            <person name="Beseler K.G."/>
            <person name="Brison A."/>
            <person name="Carone J.V."/>
            <person name="Caskin T.P."/>
            <person name="Diamond M."/>
            <person name="Durham M.E."/>
            <person name="Foxe J.M."/>
            <person name="Go M."/>
            <person name="Henderson B.A."/>
            <person name="Jones I.B."/>
            <person name="McGettigan J.A."/>
            <person name="Micheletti S.J."/>
            <person name="Nasrallah M.E."/>
            <person name="Ortiz D."/>
            <person name="Piller C.R."/>
            <person name="Privatt S.R."/>
            <person name="Schneider S.L."/>
            <person name="Sharp S."/>
            <person name="Smith T.C."/>
            <person name="Stanton J.D."/>
            <person name="Ullery H.E."/>
            <person name="Wilson R.J."/>
            <person name="Serrano M.G."/>
            <person name="Buck G."/>
            <person name="Lee V."/>
            <person name="Wang Y."/>
            <person name="Carvalho R."/>
            <person name="Voegtly L."/>
            <person name="Shi R."/>
            <person name="Duckworth R."/>
            <person name="Johnson A."/>
            <person name="Loviza R."/>
            <person name="Walstead R."/>
            <person name="Shah Z."/>
            <person name="Kiflezghi M."/>
            <person name="Wade K."/>
            <person name="Ball S.L."/>
            <person name="Bradley K.W."/>
            <person name="Asai D.J."/>
            <person name="Bowman C.A."/>
            <person name="Russell D.A."/>
            <person name="Pope W.H."/>
            <person name="Jacobs-Sera D."/>
            <person name="Hendrix R.W."/>
            <person name="Hatfull G.F."/>
        </authorList>
    </citation>
    <scope>NUCLEOTIDE SEQUENCE</scope>
</reference>
<evidence type="ECO:0000256" key="1">
    <source>
        <dbReference type="SAM" id="MobiDB-lite"/>
    </source>
</evidence>
<feature type="compositionally biased region" description="Low complexity" evidence="1">
    <location>
        <begin position="151"/>
        <end position="161"/>
    </location>
</feature>
<organism evidence="2">
    <name type="scientific">metagenome</name>
    <dbReference type="NCBI Taxonomy" id="256318"/>
    <lineage>
        <taxon>unclassified sequences</taxon>
        <taxon>metagenomes</taxon>
    </lineage>
</organism>
<feature type="region of interest" description="Disordered" evidence="1">
    <location>
        <begin position="96"/>
        <end position="135"/>
    </location>
</feature>
<name>A0A2P2CII5_9ZZZZ</name>
<sequence>MALRTATRRRTGHRRALRTVPPVEQVLLAPLRPLVRHVHHLSTSTFHLHVAVPVRVVATTHPIRVLALPAGSPAAPSGGGTSQVLLLRDRAARSAAPPPVGVQLRTGSRRAARGSARPGTGSATVPSARSVPAVRHPAPARVEIVHRRPDASTASTASAAHRTAEGEARPAAWRTAAGPDVVPSVPGATPLTAADVPGVVDHVVREIDRRLVASRERRGWTA</sequence>
<accession>A0A2P2CII5</accession>
<protein>
    <submittedName>
        <fullName evidence="2">Uncharacterized protein</fullName>
    </submittedName>
</protein>